<dbReference type="Proteomes" id="UP001230504">
    <property type="component" value="Unassembled WGS sequence"/>
</dbReference>
<organism evidence="1 2">
    <name type="scientific">Colletotrichum navitas</name>
    <dbReference type="NCBI Taxonomy" id="681940"/>
    <lineage>
        <taxon>Eukaryota</taxon>
        <taxon>Fungi</taxon>
        <taxon>Dikarya</taxon>
        <taxon>Ascomycota</taxon>
        <taxon>Pezizomycotina</taxon>
        <taxon>Sordariomycetes</taxon>
        <taxon>Hypocreomycetidae</taxon>
        <taxon>Glomerellales</taxon>
        <taxon>Glomerellaceae</taxon>
        <taxon>Colletotrichum</taxon>
        <taxon>Colletotrichum graminicola species complex</taxon>
    </lineage>
</organism>
<proteinExistence type="predicted"/>
<dbReference type="RefSeq" id="XP_060408148.1">
    <property type="nucleotide sequence ID" value="XM_060559181.1"/>
</dbReference>
<protein>
    <submittedName>
        <fullName evidence="1">Uncharacterized protein</fullName>
    </submittedName>
</protein>
<name>A0AAD8PLT2_9PEZI</name>
<evidence type="ECO:0000313" key="1">
    <source>
        <dbReference type="EMBL" id="KAK1569961.1"/>
    </source>
</evidence>
<keyword evidence="2" id="KW-1185">Reference proteome</keyword>
<dbReference type="GeneID" id="85443421"/>
<accession>A0AAD8PLT2</accession>
<evidence type="ECO:0000313" key="2">
    <source>
        <dbReference type="Proteomes" id="UP001230504"/>
    </source>
</evidence>
<comment type="caution">
    <text evidence="1">The sequence shown here is derived from an EMBL/GenBank/DDBJ whole genome shotgun (WGS) entry which is preliminary data.</text>
</comment>
<dbReference type="AlphaFoldDB" id="A0AAD8PLT2"/>
<dbReference type="EMBL" id="JAHLJV010000117">
    <property type="protein sequence ID" value="KAK1569961.1"/>
    <property type="molecule type" value="Genomic_DNA"/>
</dbReference>
<sequence length="160" mass="17636">MSIPLVFEHNRVFPMSLSRHCTPGASRCSASQAIHPPIRTRPPQIAARLQRDGSIPSLPSKQISHSAPKPTLSALGRFGCFGQRDGSDTALVWPGWPVSNVPFRYICHPPRLSHSKPLSRSPPFPPSFLPDRVVSDSVESLSLQTALFSPRPRRPWFPGS</sequence>
<reference evidence="1" key="1">
    <citation type="submission" date="2021-06" db="EMBL/GenBank/DDBJ databases">
        <title>Comparative genomics, transcriptomics and evolutionary studies reveal genomic signatures of adaptation to plant cell wall in hemibiotrophic fungi.</title>
        <authorList>
            <consortium name="DOE Joint Genome Institute"/>
            <person name="Baroncelli R."/>
            <person name="Diaz J.F."/>
            <person name="Benocci T."/>
            <person name="Peng M."/>
            <person name="Battaglia E."/>
            <person name="Haridas S."/>
            <person name="Andreopoulos W."/>
            <person name="Labutti K."/>
            <person name="Pangilinan J."/>
            <person name="Floch G.L."/>
            <person name="Makela M.R."/>
            <person name="Henrissat B."/>
            <person name="Grigoriev I.V."/>
            <person name="Crouch J.A."/>
            <person name="De Vries R.P."/>
            <person name="Sukno S.A."/>
            <person name="Thon M.R."/>
        </authorList>
    </citation>
    <scope>NUCLEOTIDE SEQUENCE</scope>
    <source>
        <strain evidence="1">CBS 125086</strain>
    </source>
</reference>
<gene>
    <name evidence="1" type="ORF">LY79DRAFT_570707</name>
</gene>